<evidence type="ECO:0000313" key="5">
    <source>
        <dbReference type="RefSeq" id="XP_022345280.1"/>
    </source>
</evidence>
<keyword evidence="4" id="KW-1185">Reference proteome</keyword>
<evidence type="ECO:0000259" key="3">
    <source>
        <dbReference type="Pfam" id="PF12540"/>
    </source>
</evidence>
<feature type="domain" description="Genetic suppressor element-like" evidence="3">
    <location>
        <begin position="1386"/>
        <end position="1527"/>
    </location>
</feature>
<dbReference type="PANTHER" id="PTHR40240:SF1">
    <property type="entry name" value="PLEXUS, ISOFORM A"/>
    <property type="match status" value="1"/>
</dbReference>
<feature type="compositionally biased region" description="Basic and acidic residues" evidence="2">
    <location>
        <begin position="896"/>
        <end position="916"/>
    </location>
</feature>
<feature type="region of interest" description="Disordered" evidence="2">
    <location>
        <begin position="113"/>
        <end position="197"/>
    </location>
</feature>
<feature type="compositionally biased region" description="Basic and acidic residues" evidence="2">
    <location>
        <begin position="1288"/>
        <end position="1314"/>
    </location>
</feature>
<feature type="compositionally biased region" description="Polar residues" evidence="2">
    <location>
        <begin position="142"/>
        <end position="157"/>
    </location>
</feature>
<evidence type="ECO:0000256" key="1">
    <source>
        <dbReference type="SAM" id="Coils"/>
    </source>
</evidence>
<sequence length="1731" mass="194934">MSNRPHVCFVCGSLGAESGLRIKPHDRLPYFPFLEHHDPPKGARLPTSNGVVDCCRVCYAFLTQQWETYERSKTPAIKRLYWLKRADNGHFTGAEMRLQGEYIAQIMGLNYQPGVEGRGSPDNSTRDYPPSPPYRKEEQAPPSGNHSSHGDQSLSYKSDTKSHVKPKLSSQPRVETPVLQAHHSSKSGHSEGVLDLTVRKEQKTKVTTAPSEKEQTIICYICAQSTLVRNCKYVSTARNSTSEPFFPVLQKISPPEGAFPLNQHGQAIVCGDCRLLLYQQWQAYELAGVPFQNRVYKLCDDKLKIPKSEPGSHIDRRPKTPIETDDYVCYLCGKLYGSDLIRLLYTVPPQDPTMGTLFFPFVQELQRPKGAQPLKSDGSVLSCRNCYAELYHQWQVQESMQIPVYQRKYSLSFATTSNREDSEAHHPHHRAESSNGPDRKRPVVKSEATHPLNIHISEGMSGSGSLSSGGLLAIAVSEEKQHAVPTSCISPSKLSNLLKRPCENLSTGSSIPHPLEQAVSKPKKICFLCGERSRMMNTHLINAFPVTQETKSNNTMVLPFFPFLRNSSPAPGADPMTEEGSVVVCSICFHMLLKQWNLFEEYPNAETINRWQRRYVMPDFVCYVCAKRTNRKQVKMLEAAKFPFLKEIKCPPDSLILNGGLLVIACKPCALDLNQQFSEYERLKVPIGLRKYNWVQRSMVLEHGDHENYLGREEKDSFTEEVENREVDVESVDEGGSENGLQPGAKPPSISTMMSPAASKLSRNTATVPPLNQVSPSNGVTSVSASAAMSATRTASFAAALRKLAHQAKDPEDTTQSHSSQPGSSSASPRAATPKRGPPPLVYNSHSSSLTSPPVVTIAPTQAHPTIPSTETKQSIERAHSVQSTASSVYEALSLKQERDRPQSTHSNRDDDRNSLKDLSISRSRMTPHSVHSSSPAGLREDTIGRGFQPYRPGDDLRHQLPPAAFGLDPATAAAYSAAYPAAAFLQPHPFPHPAFRFDDPLLLERYRMMQPPYLPFGHPGMLPPPGMHQLLASGRFPPELLHQQFPFVSSASRLPDHISPSLSERQRLEEERYRELEREKEREKEIEREREKDKELMLREKERSREREKEERDKGHYYGHMSDGSRKDRSGSLGGGDLHRLPRAEELGLSRFGSITQGTAKDIHNRKDSRADKGQESDRSGREGERGSVPLPSNLEHSYKREEKYSQLFSTGSKICGDGQDVRYTALHSLDRNASSSHSSHSATEPRTPKSDSNFFRPFDTKSLTNGFHSGAPSEVDKFSTSFKSLSDQRNKSDTQRHKHREDGHNSNHRHNDLSGSSNDHKHRTDKPRSSGKTSTEDGKRGSHSAHSHSLLSSYNHKAEHGHKHKSTNHSSSHHSHHSHHQESQRTVRSRLDIEEQRLKRKRAVDPYYTDSDEEEDTEELEKERRLLITSGPSLPVDENPEKMEFFQTLGLTSLRVKKELDFERLRNRRRMHHERSVSPVEVHNGDSEQGETSNLSTPPHSISEQMCQDQDFPQKCSFLNSFQLSVVDRNKKKELEQIKNVCEEERKRRLSEDSHTGSKKRKINLAESGSKNRGKGKKTESKTLGFSLMSKTSNKDACREFAEEFHQSVLLSTQQKALRQEFKICSMESLSSSGGSETSEIEQPVPKWPGLSSVLQSYQNYLSEQTTEKQVLQEKCKLLQSQNSHLMLTAKSLKQRESEMLDSKKEMNEKRVETQSAIDKLKRCLKDLH</sequence>
<keyword evidence="1" id="KW-0175">Coiled coil</keyword>
<feature type="coiled-coil region" evidence="1">
    <location>
        <begin position="1657"/>
        <end position="1712"/>
    </location>
</feature>
<dbReference type="OrthoDB" id="8744624at2759"/>
<feature type="compositionally biased region" description="Polar residues" evidence="2">
    <location>
        <begin position="844"/>
        <end position="873"/>
    </location>
</feature>
<gene>
    <name evidence="5" type="primary">LOC111137876</name>
</gene>
<feature type="region of interest" description="Disordered" evidence="2">
    <location>
        <begin position="1228"/>
        <end position="1392"/>
    </location>
</feature>
<feature type="region of interest" description="Disordered" evidence="2">
    <location>
        <begin position="728"/>
        <end position="780"/>
    </location>
</feature>
<evidence type="ECO:0000313" key="4">
    <source>
        <dbReference type="Proteomes" id="UP000694844"/>
    </source>
</evidence>
<feature type="compositionally biased region" description="Basic residues" evidence="2">
    <location>
        <begin position="1361"/>
        <end position="1381"/>
    </location>
</feature>
<feature type="compositionally biased region" description="Basic and acidic residues" evidence="2">
    <location>
        <begin position="1138"/>
        <end position="1149"/>
    </location>
</feature>
<evidence type="ECO:0000256" key="2">
    <source>
        <dbReference type="SAM" id="MobiDB-lite"/>
    </source>
</evidence>
<dbReference type="GeneID" id="111137876"/>
<feature type="compositionally biased region" description="Basic and acidic residues" evidence="2">
    <location>
        <begin position="1382"/>
        <end position="1392"/>
    </location>
</feature>
<feature type="region of interest" description="Disordered" evidence="2">
    <location>
        <begin position="416"/>
        <end position="446"/>
    </location>
</feature>
<reference evidence="5" key="1">
    <citation type="submission" date="2025-08" db="UniProtKB">
        <authorList>
            <consortium name="RefSeq"/>
        </authorList>
    </citation>
    <scope>IDENTIFICATION</scope>
    <source>
        <tissue evidence="5">Whole sample</tissue>
    </source>
</reference>
<feature type="compositionally biased region" description="Basic and acidic residues" evidence="2">
    <location>
        <begin position="1547"/>
        <end position="1558"/>
    </location>
</feature>
<name>A0A8B8EYZ7_CRAVI</name>
<dbReference type="PANTHER" id="PTHR40240">
    <property type="entry name" value="PLEXUS, ISOFORM A"/>
    <property type="match status" value="1"/>
</dbReference>
<feature type="region of interest" description="Disordered" evidence="2">
    <location>
        <begin position="1473"/>
        <end position="1509"/>
    </location>
</feature>
<accession>A0A8B8EYZ7</accession>
<dbReference type="RefSeq" id="XP_022345280.1">
    <property type="nucleotide sequence ID" value="XM_022489572.1"/>
</dbReference>
<dbReference type="KEGG" id="cvn:111137876"/>
<organism evidence="4 5">
    <name type="scientific">Crassostrea virginica</name>
    <name type="common">Eastern oyster</name>
    <dbReference type="NCBI Taxonomy" id="6565"/>
    <lineage>
        <taxon>Eukaryota</taxon>
        <taxon>Metazoa</taxon>
        <taxon>Spiralia</taxon>
        <taxon>Lophotrochozoa</taxon>
        <taxon>Mollusca</taxon>
        <taxon>Bivalvia</taxon>
        <taxon>Autobranchia</taxon>
        <taxon>Pteriomorphia</taxon>
        <taxon>Ostreida</taxon>
        <taxon>Ostreoidea</taxon>
        <taxon>Ostreidae</taxon>
        <taxon>Crassostrea</taxon>
    </lineage>
</organism>
<feature type="region of interest" description="Disordered" evidence="2">
    <location>
        <begin position="1404"/>
        <end position="1425"/>
    </location>
</feature>
<feature type="compositionally biased region" description="Polar residues" evidence="2">
    <location>
        <begin position="1492"/>
        <end position="1509"/>
    </location>
</feature>
<protein>
    <submittedName>
        <fullName evidence="5">Uncharacterized protein LOC111137876</fullName>
    </submittedName>
</protein>
<feature type="compositionally biased region" description="Acidic residues" evidence="2">
    <location>
        <begin position="1412"/>
        <end position="1422"/>
    </location>
</feature>
<dbReference type="InterPro" id="IPR022207">
    <property type="entry name" value="GSE-like"/>
</dbReference>
<feature type="region of interest" description="Disordered" evidence="2">
    <location>
        <begin position="1547"/>
        <end position="1586"/>
    </location>
</feature>
<feature type="compositionally biased region" description="Polar residues" evidence="2">
    <location>
        <begin position="761"/>
        <end position="780"/>
    </location>
</feature>
<feature type="compositionally biased region" description="Low complexity" evidence="2">
    <location>
        <begin position="814"/>
        <end position="834"/>
    </location>
</feature>
<feature type="compositionally biased region" description="Basic and acidic residues" evidence="2">
    <location>
        <begin position="1065"/>
        <end position="1117"/>
    </location>
</feature>
<feature type="compositionally biased region" description="Polar residues" evidence="2">
    <location>
        <begin position="921"/>
        <end position="936"/>
    </location>
</feature>
<feature type="region of interest" description="Disordered" evidence="2">
    <location>
        <begin position="805"/>
        <end position="958"/>
    </location>
</feature>
<dbReference type="Pfam" id="PF12540">
    <property type="entry name" value="DUF3736"/>
    <property type="match status" value="1"/>
</dbReference>
<feature type="region of interest" description="Disordered" evidence="2">
    <location>
        <begin position="1053"/>
        <end position="1201"/>
    </location>
</feature>
<dbReference type="Proteomes" id="UP000694844">
    <property type="component" value="Chromosome 5"/>
</dbReference>
<feature type="compositionally biased region" description="Basic and acidic residues" evidence="2">
    <location>
        <begin position="1162"/>
        <end position="1187"/>
    </location>
</feature>
<proteinExistence type="predicted"/>